<dbReference type="EMBL" id="ABDW01000058">
    <property type="protein sequence ID" value="EDT13366.1"/>
    <property type="molecule type" value="Genomic_DNA"/>
</dbReference>
<dbReference type="AlphaFoldDB" id="B1BY49"/>
<gene>
    <name evidence="1" type="ORF">AC3_A0384</name>
</gene>
<dbReference type="Proteomes" id="UP000005337">
    <property type="component" value="Unassembled WGS sequence"/>
</dbReference>
<evidence type="ECO:0000313" key="2">
    <source>
        <dbReference type="Proteomes" id="UP000005337"/>
    </source>
</evidence>
<reference evidence="1 2" key="1">
    <citation type="submission" date="2007-07" db="EMBL/GenBank/DDBJ databases">
        <title>Annotation of Clostridium perfringens E str. JGS1987.</title>
        <authorList>
            <person name="Paulsen I."/>
            <person name="Sebastian Y."/>
        </authorList>
    </citation>
    <scope>NUCLEOTIDE SEQUENCE [LARGE SCALE GENOMIC DNA]</scope>
    <source>
        <strain evidence="2">E str. JGS1987</strain>
    </source>
</reference>
<protein>
    <submittedName>
        <fullName evidence="1">Uncharacterized protein</fullName>
    </submittedName>
</protein>
<dbReference type="RefSeq" id="WP_003466582.1">
    <property type="nucleotide sequence ID" value="NZ_ABDW01000058.1"/>
</dbReference>
<accession>B1BY49</accession>
<evidence type="ECO:0000313" key="1">
    <source>
        <dbReference type="EMBL" id="EDT13366.1"/>
    </source>
</evidence>
<comment type="caution">
    <text evidence="1">The sequence shown here is derived from an EMBL/GenBank/DDBJ whole genome shotgun (WGS) entry which is preliminary data.</text>
</comment>
<proteinExistence type="predicted"/>
<sequence>MNSKIYLENLDREDIEQLYISLYSSLGYKYKKLDEEEERVKNIIVKPSKVMFECLKNDFSIMHLVGDVKDYNFLVNLTRSIEDYLKIDRVQKIDILPKEYFNNLL</sequence>
<name>B1BY49_CLOPF</name>
<organism evidence="1 2">
    <name type="scientific">Clostridium perfringens E str. JGS1987</name>
    <dbReference type="NCBI Taxonomy" id="451755"/>
    <lineage>
        <taxon>Bacteria</taxon>
        <taxon>Bacillati</taxon>
        <taxon>Bacillota</taxon>
        <taxon>Clostridia</taxon>
        <taxon>Eubacteriales</taxon>
        <taxon>Clostridiaceae</taxon>
        <taxon>Clostridium</taxon>
    </lineage>
</organism>